<dbReference type="InterPro" id="IPR025668">
    <property type="entry name" value="Tnp_DDE_dom"/>
</dbReference>
<dbReference type="NCBIfam" id="NF033539">
    <property type="entry name" value="transpos_IS1380"/>
    <property type="match status" value="1"/>
</dbReference>
<dbReference type="InterPro" id="IPR047960">
    <property type="entry name" value="Transpos_IS1380"/>
</dbReference>
<evidence type="ECO:0000313" key="3">
    <source>
        <dbReference type="Proteomes" id="UP000551501"/>
    </source>
</evidence>
<protein>
    <recommendedName>
        <fullName evidence="1">Transposase DDE domain-containing protein</fullName>
    </recommendedName>
</protein>
<evidence type="ECO:0000313" key="2">
    <source>
        <dbReference type="EMBL" id="MBB4138063.1"/>
    </source>
</evidence>
<feature type="domain" description="Transposase DDE" evidence="1">
    <location>
        <begin position="2"/>
        <end position="439"/>
    </location>
</feature>
<dbReference type="EMBL" id="JACIFP010000002">
    <property type="protein sequence ID" value="MBB4138063.1"/>
    <property type="molecule type" value="Genomic_DNA"/>
</dbReference>
<reference evidence="2 3" key="1">
    <citation type="submission" date="2020-08" db="EMBL/GenBank/DDBJ databases">
        <title>Sequencing the genomes of 1000 actinobacteria strains.</title>
        <authorList>
            <person name="Klenk H.-P."/>
        </authorList>
    </citation>
    <scope>NUCLEOTIDE SEQUENCE [LARGE SCALE GENOMIC DNA]</scope>
    <source>
        <strain evidence="2 3">DSM 45298</strain>
    </source>
</reference>
<evidence type="ECO:0000259" key="1">
    <source>
        <dbReference type="Pfam" id="PF13701"/>
    </source>
</evidence>
<sequence length="444" mass="48450">MSHAGLMLVTRTAELVGLPELLREALAPWRKDHATHDPGKIISDLAISLVAGGDCPADLAVVRGSDTVFGSVASDPTASRLFALLAADAPKVLAAIDKVRAATRERVWALAGPAAPNHQISATNPLVLDLDATITISHSDEKENAAPTFKKTFGFHTLASFIDHGPGGTGEAAVAMLRPGNAGSNTAADHITVIRDALGQIPGLPWRAGKKILIRADTAGGTREVLNYLHKRGLSYSVGFTMTNALTAAVDKVRKATWTQAYNSDGQPREGAQVAELTGLLSLSGYPKDMRVIVRRERIHPGAQGRITDRDGWRLTAFATNSKVGQLAELEMRHRRRARCEDRIRQAKDAGLRNFPFKEYDKNKIWLALIQLAADLTAWTQMLALTSSDARTCELKRLRLRLWAIAARSARHARTQHLRYDRASRWTPVLLAGLHRLDTYRSSA</sequence>
<gene>
    <name evidence="2" type="ORF">BKA16_004688</name>
</gene>
<accession>A0A840F682</accession>
<dbReference type="Proteomes" id="UP000551501">
    <property type="component" value="Unassembled WGS sequence"/>
</dbReference>
<dbReference type="Pfam" id="PF13701">
    <property type="entry name" value="DDE_Tnp_1_4"/>
    <property type="match status" value="1"/>
</dbReference>
<keyword evidence="3" id="KW-1185">Reference proteome</keyword>
<organism evidence="2 3">
    <name type="scientific">Gordonia humi</name>
    <dbReference type="NCBI Taxonomy" id="686429"/>
    <lineage>
        <taxon>Bacteria</taxon>
        <taxon>Bacillati</taxon>
        <taxon>Actinomycetota</taxon>
        <taxon>Actinomycetes</taxon>
        <taxon>Mycobacteriales</taxon>
        <taxon>Gordoniaceae</taxon>
        <taxon>Gordonia</taxon>
    </lineage>
</organism>
<dbReference type="AlphaFoldDB" id="A0A840F682"/>
<proteinExistence type="predicted"/>
<comment type="caution">
    <text evidence="2">The sequence shown here is derived from an EMBL/GenBank/DDBJ whole genome shotgun (WGS) entry which is preliminary data.</text>
</comment>
<name>A0A840F682_9ACTN</name>